<keyword evidence="5 16" id="KW-0813">Transport</keyword>
<dbReference type="PROSITE" id="PS51002">
    <property type="entry name" value="CYTB_NTER"/>
    <property type="match status" value="1"/>
</dbReference>
<evidence type="ECO:0000256" key="9">
    <source>
        <dbReference type="ARBA" id="ARBA00022723"/>
    </source>
</evidence>
<dbReference type="InterPro" id="IPR030689">
    <property type="entry name" value="Cytochrome_b"/>
</dbReference>
<feature type="transmembrane region" description="Helical" evidence="18">
    <location>
        <begin position="44"/>
        <end position="67"/>
    </location>
</feature>
<feature type="transmembrane region" description="Helical" evidence="18">
    <location>
        <begin position="337"/>
        <end position="356"/>
    </location>
</feature>
<feature type="transmembrane region" description="Helical" evidence="18">
    <location>
        <begin position="368"/>
        <end position="390"/>
    </location>
</feature>
<keyword evidence="12 15" id="KW-0408">Iron</keyword>
<dbReference type="OrthoDB" id="9804503at2"/>
<keyword evidence="6 15" id="KW-0349">Heme</keyword>
<comment type="similarity">
    <text evidence="16">Belongs to the cytochrome b family.</text>
</comment>
<dbReference type="SUPFAM" id="SSF81342">
    <property type="entry name" value="Transmembrane di-heme cytochromes"/>
    <property type="match status" value="1"/>
</dbReference>
<evidence type="ECO:0000256" key="18">
    <source>
        <dbReference type="SAM" id="Phobius"/>
    </source>
</evidence>
<feature type="transmembrane region" description="Helical" evidence="18">
    <location>
        <begin position="247"/>
        <end position="263"/>
    </location>
</feature>
<keyword evidence="8 16" id="KW-0812">Transmembrane</keyword>
<evidence type="ECO:0000256" key="14">
    <source>
        <dbReference type="PIRSR" id="PIRSR038885-1"/>
    </source>
</evidence>
<dbReference type="CDD" id="cd00290">
    <property type="entry name" value="cytochrome_b_C"/>
    <property type="match status" value="1"/>
</dbReference>
<keyword evidence="10 16" id="KW-0249">Electron transport</keyword>
<evidence type="ECO:0000256" key="11">
    <source>
        <dbReference type="ARBA" id="ARBA00022989"/>
    </source>
</evidence>
<evidence type="ECO:0000256" key="2">
    <source>
        <dbReference type="ARBA" id="ARBA00004141"/>
    </source>
</evidence>
<feature type="transmembrane region" description="Helical" evidence="18">
    <location>
        <begin position="128"/>
        <end position="149"/>
    </location>
</feature>
<evidence type="ECO:0000313" key="22">
    <source>
        <dbReference type="Proteomes" id="UP000199229"/>
    </source>
</evidence>
<proteinExistence type="inferred from homology"/>
<feature type="transmembrane region" description="Helical" evidence="18">
    <location>
        <begin position="194"/>
        <end position="215"/>
    </location>
</feature>
<dbReference type="Pfam" id="PF00033">
    <property type="entry name" value="Cytochrome_B"/>
    <property type="match status" value="1"/>
</dbReference>
<comment type="function">
    <text evidence="1 16">Component of the ubiquinol-cytochrome c reductase complex (complex III or cytochrome b-c1 complex), which is a respiratory chain that generates an electrochemical potential coupled to ATP synthesis.</text>
</comment>
<comment type="subcellular location">
    <subcellularLocation>
        <location evidence="2">Membrane</location>
        <topology evidence="2">Multi-pass membrane protein</topology>
    </subcellularLocation>
</comment>
<evidence type="ECO:0000256" key="5">
    <source>
        <dbReference type="ARBA" id="ARBA00022448"/>
    </source>
</evidence>
<name>A0A1I2SSP8_9HYPH</name>
<protein>
    <recommendedName>
        <fullName evidence="4 16">Cytochrome b</fullName>
    </recommendedName>
</protein>
<feature type="compositionally biased region" description="Low complexity" evidence="17">
    <location>
        <begin position="413"/>
        <end position="428"/>
    </location>
</feature>
<dbReference type="GO" id="GO:0045275">
    <property type="term" value="C:respiratory chain complex III"/>
    <property type="evidence" value="ECO:0007669"/>
    <property type="project" value="InterPro"/>
</dbReference>
<dbReference type="InterPro" id="IPR048260">
    <property type="entry name" value="Cytochrome_b_C_euk/bac"/>
</dbReference>
<evidence type="ECO:0000256" key="12">
    <source>
        <dbReference type="ARBA" id="ARBA00023004"/>
    </source>
</evidence>
<evidence type="ECO:0000256" key="8">
    <source>
        <dbReference type="ARBA" id="ARBA00022692"/>
    </source>
</evidence>
<dbReference type="AlphaFoldDB" id="A0A1I2SSP8"/>
<feature type="transmembrane region" description="Helical" evidence="18">
    <location>
        <begin position="155"/>
        <end position="173"/>
    </location>
</feature>
<evidence type="ECO:0000256" key="10">
    <source>
        <dbReference type="ARBA" id="ARBA00022982"/>
    </source>
</evidence>
<evidence type="ECO:0000256" key="13">
    <source>
        <dbReference type="ARBA" id="ARBA00023136"/>
    </source>
</evidence>
<dbReference type="Gene3D" id="1.20.810.10">
    <property type="entry name" value="Cytochrome Bc1 Complex, Chain C"/>
    <property type="match status" value="1"/>
</dbReference>
<gene>
    <name evidence="21" type="ORF">SAMN05192565_105181</name>
</gene>
<evidence type="ECO:0000259" key="20">
    <source>
        <dbReference type="PROSITE" id="PS51003"/>
    </source>
</evidence>
<feature type="transmembrane region" description="Helical" evidence="18">
    <location>
        <begin position="305"/>
        <end position="325"/>
    </location>
</feature>
<evidence type="ECO:0000256" key="16">
    <source>
        <dbReference type="RuleBase" id="RU003385"/>
    </source>
</evidence>
<reference evidence="22" key="1">
    <citation type="submission" date="2016-10" db="EMBL/GenBank/DDBJ databases">
        <authorList>
            <person name="Varghese N."/>
            <person name="Submissions S."/>
        </authorList>
    </citation>
    <scope>NUCLEOTIDE SEQUENCE [LARGE SCALE GENOMIC DNA]</scope>
    <source>
        <strain evidence="22">Gh-105</strain>
    </source>
</reference>
<feature type="region of interest" description="Disordered" evidence="17">
    <location>
        <begin position="406"/>
        <end position="428"/>
    </location>
</feature>
<dbReference type="InterPro" id="IPR027387">
    <property type="entry name" value="Cytb/b6-like_sf"/>
</dbReference>
<keyword evidence="13 18" id="KW-0472">Membrane</keyword>
<dbReference type="InterPro" id="IPR016174">
    <property type="entry name" value="Di-haem_cyt_TM"/>
</dbReference>
<feature type="transmembrane region" description="Helical" evidence="18">
    <location>
        <begin position="275"/>
        <end position="293"/>
    </location>
</feature>
<dbReference type="EMBL" id="FOPM01000005">
    <property type="protein sequence ID" value="SFG55722.1"/>
    <property type="molecule type" value="Genomic_DNA"/>
</dbReference>
<feature type="binding site" description="axial binding residue" evidence="15">
    <location>
        <position position="111"/>
    </location>
    <ligand>
        <name>heme b</name>
        <dbReference type="ChEBI" id="CHEBI:60344"/>
        <label>b566</label>
    </ligand>
    <ligandPart>
        <name>Fe</name>
        <dbReference type="ChEBI" id="CHEBI:18248"/>
    </ligandPart>
</feature>
<dbReference type="InterPro" id="IPR005797">
    <property type="entry name" value="Cyt_b/b6_N"/>
</dbReference>
<evidence type="ECO:0000256" key="15">
    <source>
        <dbReference type="PIRSR" id="PIRSR038885-2"/>
    </source>
</evidence>
<evidence type="ECO:0000256" key="6">
    <source>
        <dbReference type="ARBA" id="ARBA00022617"/>
    </source>
</evidence>
<dbReference type="GO" id="GO:0008121">
    <property type="term" value="F:quinol-cytochrome-c reductase activity"/>
    <property type="evidence" value="ECO:0007669"/>
    <property type="project" value="InterPro"/>
</dbReference>
<keyword evidence="9 15" id="KW-0479">Metal-binding</keyword>
<comment type="subunit">
    <text evidence="3 16">The main subunits of complex b-c1 are: cytochrome b, cytochrome c1 and the Rieske protein.</text>
</comment>
<feature type="domain" description="Cytochrome b/b6 C-terminal region profile" evidence="20">
    <location>
        <begin position="228"/>
        <end position="398"/>
    </location>
</feature>
<dbReference type="GO" id="GO:0046872">
    <property type="term" value="F:metal ion binding"/>
    <property type="evidence" value="ECO:0007669"/>
    <property type="project" value="UniProtKB-KW"/>
</dbReference>
<sequence length="428" mass="47618">MSAHANTYVPKSRVAKWFESRLPLVGLVHSSFVAFPVPRNLNYFWTFGAILIAMLMSQIVTGIWLAMHYDPSAANAFNSVEHIMRDVNYGWLLRYMHANGASMFFVAVYIHMFRALYYGSYKAPREILYILGVIIYLLMMATAFLGYTLPWGQMSFWGATVITSILGAIPIVGETIQSLLWGGYSVGSPTLNRFFSLHYLLPFMILGVVVLHVWALHVTGQNNPAGIPIKSSKDAVPFTPYATVKDVFATVVFGIFFAYWIFYQPNYLGHADNYVPANAAVTPAHIVPEWYFLPFYAILRAVPDKLGGVILMFSAVIILAFAPWLDTSRVRSSNYRPIYRQFFWLFVVVTVLLGWLGSKPPEGGYVIAARLCTAYYFLHFLVVMPLVGLFETPDRVPDSILESVTGPGKQVSGAGIPAGAAAAPQTKG</sequence>
<keyword evidence="11 18" id="KW-1133">Transmembrane helix</keyword>
<organism evidence="21 22">
    <name type="scientific">Methylobacterium gossipiicola</name>
    <dbReference type="NCBI Taxonomy" id="582675"/>
    <lineage>
        <taxon>Bacteria</taxon>
        <taxon>Pseudomonadati</taxon>
        <taxon>Pseudomonadota</taxon>
        <taxon>Alphaproteobacteria</taxon>
        <taxon>Hyphomicrobiales</taxon>
        <taxon>Methylobacteriaceae</taxon>
        <taxon>Methylobacterium</taxon>
    </lineage>
</organism>
<evidence type="ECO:0000256" key="1">
    <source>
        <dbReference type="ARBA" id="ARBA00002444"/>
    </source>
</evidence>
<feature type="binding site" description="axial binding residue" evidence="15">
    <location>
        <position position="198"/>
    </location>
    <ligand>
        <name>heme b</name>
        <dbReference type="ChEBI" id="CHEBI:60344"/>
        <label>b562</label>
    </ligand>
    <ligandPart>
        <name>Fe</name>
        <dbReference type="ChEBI" id="CHEBI:18248"/>
    </ligandPart>
</feature>
<feature type="binding site" description="axial binding residue" evidence="15">
    <location>
        <position position="212"/>
    </location>
    <ligand>
        <name>heme b</name>
        <dbReference type="ChEBI" id="CHEBI:60344"/>
        <label>b566</label>
    </ligand>
    <ligandPart>
        <name>Fe</name>
        <dbReference type="ChEBI" id="CHEBI:18248"/>
    </ligandPart>
</feature>
<dbReference type="STRING" id="582675.SAMN05192565_105181"/>
<keyword evidence="22" id="KW-1185">Reference proteome</keyword>
<dbReference type="Pfam" id="PF00032">
    <property type="entry name" value="Cytochrom_B_C"/>
    <property type="match status" value="1"/>
</dbReference>
<dbReference type="SUPFAM" id="SSF81648">
    <property type="entry name" value="a domain/subunit of cytochrome bc1 complex (Ubiquinol-cytochrome c reductase)"/>
    <property type="match status" value="1"/>
</dbReference>
<evidence type="ECO:0000259" key="19">
    <source>
        <dbReference type="PROSITE" id="PS51002"/>
    </source>
</evidence>
<dbReference type="CDD" id="cd00284">
    <property type="entry name" value="Cytochrome_b_N"/>
    <property type="match status" value="1"/>
</dbReference>
<keyword evidence="7 16" id="KW-0679">Respiratory chain</keyword>
<dbReference type="Proteomes" id="UP000199229">
    <property type="component" value="Unassembled WGS sequence"/>
</dbReference>
<feature type="domain" description="Cytochrome b/b6 N-terminal region profile" evidence="19">
    <location>
        <begin position="14"/>
        <end position="225"/>
    </location>
</feature>
<dbReference type="InterPro" id="IPR036150">
    <property type="entry name" value="Cyt_b/b6_C_sf"/>
</dbReference>
<dbReference type="GO" id="GO:0022904">
    <property type="term" value="P:respiratory electron transport chain"/>
    <property type="evidence" value="ECO:0007669"/>
    <property type="project" value="InterPro"/>
</dbReference>
<evidence type="ECO:0000256" key="4">
    <source>
        <dbReference type="ARBA" id="ARBA00013531"/>
    </source>
</evidence>
<evidence type="ECO:0000256" key="3">
    <source>
        <dbReference type="ARBA" id="ARBA00011649"/>
    </source>
</evidence>
<dbReference type="FunFam" id="1.20.810.10:FF:000004">
    <property type="entry name" value="Cytochrome b"/>
    <property type="match status" value="1"/>
</dbReference>
<feature type="transmembrane region" description="Helical" evidence="18">
    <location>
        <begin position="95"/>
        <end position="116"/>
    </location>
</feature>
<dbReference type="PIRSF" id="PIRSF038885">
    <property type="entry name" value="COB"/>
    <property type="match status" value="1"/>
</dbReference>
<comment type="cofactor">
    <cofactor evidence="16">
        <name>heme b</name>
        <dbReference type="ChEBI" id="CHEBI:60344"/>
    </cofactor>
    <text evidence="16">Binds 2 heme groups non-covalently.</text>
</comment>
<evidence type="ECO:0000256" key="7">
    <source>
        <dbReference type="ARBA" id="ARBA00022660"/>
    </source>
</evidence>
<evidence type="ECO:0000313" key="21">
    <source>
        <dbReference type="EMBL" id="SFG55722.1"/>
    </source>
</evidence>
<dbReference type="InterPro" id="IPR048259">
    <property type="entry name" value="Cytochrome_b_N_euk/bac"/>
</dbReference>
<dbReference type="RefSeq" id="WP_091970039.1">
    <property type="nucleotide sequence ID" value="NZ_FOPM01000005.1"/>
</dbReference>
<feature type="binding site" description="axial binding residue" evidence="15">
    <location>
        <position position="97"/>
    </location>
    <ligand>
        <name>heme b</name>
        <dbReference type="ChEBI" id="CHEBI:60344"/>
        <label>b562</label>
    </ligand>
    <ligandPart>
        <name>Fe</name>
        <dbReference type="ChEBI" id="CHEBI:18248"/>
    </ligandPart>
</feature>
<accession>A0A1I2SSP8</accession>
<comment type="cofactor">
    <cofactor evidence="15">
        <name>heme</name>
        <dbReference type="ChEBI" id="CHEBI:30413"/>
    </cofactor>
    <text evidence="15">Binds 2 heme groups non-covalently.</text>
</comment>
<dbReference type="InterPro" id="IPR005798">
    <property type="entry name" value="Cyt_b/b6_C"/>
</dbReference>
<dbReference type="PANTHER" id="PTHR19271:SF16">
    <property type="entry name" value="CYTOCHROME B"/>
    <property type="match status" value="1"/>
</dbReference>
<evidence type="ECO:0000256" key="17">
    <source>
        <dbReference type="SAM" id="MobiDB-lite"/>
    </source>
</evidence>
<feature type="binding site" evidence="14">
    <location>
        <position position="217"/>
    </location>
    <ligand>
        <name>a ubiquinone</name>
        <dbReference type="ChEBI" id="CHEBI:16389"/>
    </ligand>
</feature>
<dbReference type="PANTHER" id="PTHR19271">
    <property type="entry name" value="CYTOCHROME B"/>
    <property type="match status" value="1"/>
</dbReference>
<dbReference type="GO" id="GO:0016491">
    <property type="term" value="F:oxidoreductase activity"/>
    <property type="evidence" value="ECO:0007669"/>
    <property type="project" value="InterPro"/>
</dbReference>
<dbReference type="PROSITE" id="PS51003">
    <property type="entry name" value="CYTB_CTER"/>
    <property type="match status" value="1"/>
</dbReference>